<dbReference type="Gene3D" id="1.10.150.520">
    <property type="match status" value="1"/>
</dbReference>
<proteinExistence type="predicted"/>
<gene>
    <name evidence="2" type="ORF">NP439_03145</name>
</gene>
<dbReference type="InterPro" id="IPR023214">
    <property type="entry name" value="HAD_sf"/>
</dbReference>
<evidence type="ECO:0000313" key="3">
    <source>
        <dbReference type="Proteomes" id="UP001059773"/>
    </source>
</evidence>
<dbReference type="NCBIfam" id="TIGR01549">
    <property type="entry name" value="HAD-SF-IA-v1"/>
    <property type="match status" value="1"/>
</dbReference>
<dbReference type="PANTHER" id="PTHR43316:SF8">
    <property type="entry name" value="HAD FAMILY HYDROLASE"/>
    <property type="match status" value="1"/>
</dbReference>
<dbReference type="EMBL" id="CP101914">
    <property type="protein sequence ID" value="UUI03708.1"/>
    <property type="molecule type" value="Genomic_DNA"/>
</dbReference>
<protein>
    <submittedName>
        <fullName evidence="2">HAD family hydrolase</fullName>
    </submittedName>
</protein>
<dbReference type="InterPro" id="IPR006439">
    <property type="entry name" value="HAD-SF_hydro_IA"/>
</dbReference>
<dbReference type="Gene3D" id="3.40.50.1000">
    <property type="entry name" value="HAD superfamily/HAD-like"/>
    <property type="match status" value="1"/>
</dbReference>
<dbReference type="Proteomes" id="UP001059773">
    <property type="component" value="Chromosome"/>
</dbReference>
<dbReference type="InterPro" id="IPR036412">
    <property type="entry name" value="HAD-like_sf"/>
</dbReference>
<dbReference type="GO" id="GO:0016787">
    <property type="term" value="F:hydrolase activity"/>
    <property type="evidence" value="ECO:0007669"/>
    <property type="project" value="UniProtKB-KW"/>
</dbReference>
<dbReference type="PANTHER" id="PTHR43316">
    <property type="entry name" value="HYDROLASE, HALOACID DELAHOGENASE-RELATED"/>
    <property type="match status" value="1"/>
</dbReference>
<reference evidence="2" key="1">
    <citation type="submission" date="2022-07" db="EMBL/GenBank/DDBJ databases">
        <title>FELIX.</title>
        <authorList>
            <person name="Wan K.H."/>
            <person name="Park S."/>
            <person name="Lawrence Q."/>
            <person name="Eichenberger J.P."/>
            <person name="Booth B.W."/>
            <person name="Piaggio A.J."/>
            <person name="Chandler J.C."/>
            <person name="Franklin A.B."/>
            <person name="Celniker S.E."/>
        </authorList>
    </citation>
    <scope>NUCLEOTIDE SEQUENCE</scope>
    <source>
        <strain evidence="2">QA-1986 374</strain>
    </source>
</reference>
<dbReference type="RefSeq" id="WP_256708746.1">
    <property type="nucleotide sequence ID" value="NZ_CP101914.1"/>
</dbReference>
<evidence type="ECO:0000256" key="1">
    <source>
        <dbReference type="ARBA" id="ARBA00022801"/>
    </source>
</evidence>
<dbReference type="Pfam" id="PF00702">
    <property type="entry name" value="Hydrolase"/>
    <property type="match status" value="1"/>
</dbReference>
<dbReference type="SUPFAM" id="SSF56784">
    <property type="entry name" value="HAD-like"/>
    <property type="match status" value="1"/>
</dbReference>
<sequence>MQTKWITFDLDETVMQNPFGKWVFPELVAMLKREAVTEEDIMHLIISEHLQRMSDEQFLEAYDWDDILVGLAKKLEIETDINVESMVIKHSKPSKVYLLEENMLFNLEKIKRKGFRLAAVTNGYAKYQLPVLKQLGLDTVFEEVITSDSEGFAKPHTSILGKLLVKGEVIAHVGDRIDHDVQLANELGILSVFIHRSLPEAVLKVPVDERAAHPSFIRLCEEKWYKENRLRETPFLKNKCIPDLVVQSIEELAKEIDVFLE</sequence>
<keyword evidence="3" id="KW-1185">Reference proteome</keyword>
<dbReference type="SFLD" id="SFLDS00003">
    <property type="entry name" value="Haloacid_Dehalogenase"/>
    <property type="match status" value="1"/>
</dbReference>
<keyword evidence="1 2" id="KW-0378">Hydrolase</keyword>
<dbReference type="SFLD" id="SFLDG01129">
    <property type="entry name" value="C1.5:_HAD__Beta-PGM__Phosphata"/>
    <property type="match status" value="1"/>
</dbReference>
<organism evidence="2 3">
    <name type="scientific">Oceanobacillus jeddahense</name>
    <dbReference type="NCBI Taxonomy" id="1462527"/>
    <lineage>
        <taxon>Bacteria</taxon>
        <taxon>Bacillati</taxon>
        <taxon>Bacillota</taxon>
        <taxon>Bacilli</taxon>
        <taxon>Bacillales</taxon>
        <taxon>Bacillaceae</taxon>
        <taxon>Oceanobacillus</taxon>
    </lineage>
</organism>
<accession>A0ABY5JTQ6</accession>
<dbReference type="InterPro" id="IPR051540">
    <property type="entry name" value="S-2-haloacid_dehalogenase"/>
</dbReference>
<evidence type="ECO:0000313" key="2">
    <source>
        <dbReference type="EMBL" id="UUI03708.1"/>
    </source>
</evidence>
<name>A0ABY5JTQ6_9BACI</name>